<accession>A0A6G0XCN1</accession>
<reference evidence="3 4" key="1">
    <citation type="submission" date="2019-07" db="EMBL/GenBank/DDBJ databases">
        <title>Genomics analysis of Aphanomyces spp. identifies a new class of oomycete effector associated with host adaptation.</title>
        <authorList>
            <person name="Gaulin E."/>
        </authorList>
    </citation>
    <scope>NUCLEOTIDE SEQUENCE [LARGE SCALE GENOMIC DNA]</scope>
    <source>
        <strain evidence="3 4">ATCC 201684</strain>
    </source>
</reference>
<dbReference type="EMBL" id="VJMJ01000081">
    <property type="protein sequence ID" value="KAF0737776.1"/>
    <property type="molecule type" value="Genomic_DNA"/>
</dbReference>
<evidence type="ECO:0000313" key="4">
    <source>
        <dbReference type="Proteomes" id="UP000481153"/>
    </source>
</evidence>
<keyword evidence="2" id="KW-0812">Transmembrane</keyword>
<dbReference type="VEuPathDB" id="FungiDB:AeMF1_012552"/>
<dbReference type="Proteomes" id="UP000481153">
    <property type="component" value="Unassembled WGS sequence"/>
</dbReference>
<gene>
    <name evidence="3" type="ORF">Ae201684_006270</name>
</gene>
<protein>
    <recommendedName>
        <fullName evidence="5">CLASP N-terminal domain-containing protein</fullName>
    </recommendedName>
</protein>
<feature type="compositionally biased region" description="Polar residues" evidence="1">
    <location>
        <begin position="289"/>
        <end position="302"/>
    </location>
</feature>
<dbReference type="InterPro" id="IPR016024">
    <property type="entry name" value="ARM-type_fold"/>
</dbReference>
<evidence type="ECO:0000256" key="2">
    <source>
        <dbReference type="SAM" id="Phobius"/>
    </source>
</evidence>
<evidence type="ECO:0008006" key="5">
    <source>
        <dbReference type="Google" id="ProtNLM"/>
    </source>
</evidence>
<sequence length="363" mass="41847">MLRRTGPSANLTDKVEHMADLLEIDESYSSSTVALALDQLGECVCEHSDRRSLDVDDFLYRFDLLADDIHEKMENPRTLSQVLISILRLIHCSATICGEPFRPIADKVVVRVVVLCSHADKRVSSMARDCLTTLTECVSYDLRLIMRAGERLRTEEESIHFCVAFSSQIPSIVQSWAPNEVLDTELFQIISNVLMDDRRDVRTHGYAPLAALFEFHRDNYDEKDLVQSYLEQLPKQTVDEIFSHVPQSALAKAIRPFVRRQTHHFAAKRKQMQSPVLARKLFQTPMEKNPSSSTSMAYSRQQLRQREAPPSAFKRRPAPRRAPSSAYRQRSLLDLLLSWLWFWVVVLLAVFGFLSLIWFLWIH</sequence>
<organism evidence="3 4">
    <name type="scientific">Aphanomyces euteiches</name>
    <dbReference type="NCBI Taxonomy" id="100861"/>
    <lineage>
        <taxon>Eukaryota</taxon>
        <taxon>Sar</taxon>
        <taxon>Stramenopiles</taxon>
        <taxon>Oomycota</taxon>
        <taxon>Saprolegniomycetes</taxon>
        <taxon>Saprolegniales</taxon>
        <taxon>Verrucalvaceae</taxon>
        <taxon>Aphanomyces</taxon>
    </lineage>
</organism>
<name>A0A6G0XCN1_9STRA</name>
<evidence type="ECO:0000256" key="1">
    <source>
        <dbReference type="SAM" id="MobiDB-lite"/>
    </source>
</evidence>
<feature type="region of interest" description="Disordered" evidence="1">
    <location>
        <begin position="286"/>
        <end position="321"/>
    </location>
</feature>
<dbReference type="SUPFAM" id="SSF48371">
    <property type="entry name" value="ARM repeat"/>
    <property type="match status" value="1"/>
</dbReference>
<keyword evidence="2" id="KW-0472">Membrane</keyword>
<keyword evidence="2" id="KW-1133">Transmembrane helix</keyword>
<dbReference type="InterPro" id="IPR011989">
    <property type="entry name" value="ARM-like"/>
</dbReference>
<evidence type="ECO:0000313" key="3">
    <source>
        <dbReference type="EMBL" id="KAF0737776.1"/>
    </source>
</evidence>
<comment type="caution">
    <text evidence="3">The sequence shown here is derived from an EMBL/GenBank/DDBJ whole genome shotgun (WGS) entry which is preliminary data.</text>
</comment>
<feature type="transmembrane region" description="Helical" evidence="2">
    <location>
        <begin position="339"/>
        <end position="361"/>
    </location>
</feature>
<dbReference type="Gene3D" id="1.25.10.10">
    <property type="entry name" value="Leucine-rich Repeat Variant"/>
    <property type="match status" value="1"/>
</dbReference>
<dbReference type="AlphaFoldDB" id="A0A6G0XCN1"/>
<proteinExistence type="predicted"/>
<keyword evidence="4" id="KW-1185">Reference proteome</keyword>